<dbReference type="AlphaFoldDB" id="A0A0C9UUD6"/>
<accession>A0A0C9UUD6</accession>
<organism evidence="7 8">
    <name type="scientific">Sphaerobolus stellatus (strain SS14)</name>
    <dbReference type="NCBI Taxonomy" id="990650"/>
    <lineage>
        <taxon>Eukaryota</taxon>
        <taxon>Fungi</taxon>
        <taxon>Dikarya</taxon>
        <taxon>Basidiomycota</taxon>
        <taxon>Agaricomycotina</taxon>
        <taxon>Agaricomycetes</taxon>
        <taxon>Phallomycetidae</taxon>
        <taxon>Geastrales</taxon>
        <taxon>Sphaerobolaceae</taxon>
        <taxon>Sphaerobolus</taxon>
    </lineage>
</organism>
<proteinExistence type="inferred from homology"/>
<feature type="transmembrane region" description="Helical" evidence="6">
    <location>
        <begin position="168"/>
        <end position="186"/>
    </location>
</feature>
<evidence type="ECO:0000256" key="4">
    <source>
        <dbReference type="ARBA" id="ARBA00022989"/>
    </source>
</evidence>
<feature type="transmembrane region" description="Helical" evidence="6">
    <location>
        <begin position="72"/>
        <end position="88"/>
    </location>
</feature>
<feature type="transmembrane region" description="Helical" evidence="6">
    <location>
        <begin position="108"/>
        <end position="128"/>
    </location>
</feature>
<keyword evidence="3 6" id="KW-0812">Transmembrane</keyword>
<name>A0A0C9UUD6_SPHS4</name>
<evidence type="ECO:0000256" key="6">
    <source>
        <dbReference type="RuleBase" id="RU363053"/>
    </source>
</evidence>
<evidence type="ECO:0000256" key="3">
    <source>
        <dbReference type="ARBA" id="ARBA00022692"/>
    </source>
</evidence>
<keyword evidence="4 6" id="KW-1133">Transmembrane helix</keyword>
<dbReference type="OrthoDB" id="860at2759"/>
<dbReference type="HOGENOM" id="CLU_066033_1_0_1"/>
<dbReference type="GO" id="GO:0005778">
    <property type="term" value="C:peroxisomal membrane"/>
    <property type="evidence" value="ECO:0007669"/>
    <property type="project" value="TreeGrafter"/>
</dbReference>
<reference evidence="7 8" key="1">
    <citation type="submission" date="2014-06" db="EMBL/GenBank/DDBJ databases">
        <title>Evolutionary Origins and Diversification of the Mycorrhizal Mutualists.</title>
        <authorList>
            <consortium name="DOE Joint Genome Institute"/>
            <consortium name="Mycorrhizal Genomics Consortium"/>
            <person name="Kohler A."/>
            <person name="Kuo A."/>
            <person name="Nagy L.G."/>
            <person name="Floudas D."/>
            <person name="Copeland A."/>
            <person name="Barry K.W."/>
            <person name="Cichocki N."/>
            <person name="Veneault-Fourrey C."/>
            <person name="LaButti K."/>
            <person name="Lindquist E.A."/>
            <person name="Lipzen A."/>
            <person name="Lundell T."/>
            <person name="Morin E."/>
            <person name="Murat C."/>
            <person name="Riley R."/>
            <person name="Ohm R."/>
            <person name="Sun H."/>
            <person name="Tunlid A."/>
            <person name="Henrissat B."/>
            <person name="Grigoriev I.V."/>
            <person name="Hibbett D.S."/>
            <person name="Martin F."/>
        </authorList>
    </citation>
    <scope>NUCLEOTIDE SEQUENCE [LARGE SCALE GENOMIC DNA]</scope>
    <source>
        <strain evidence="7 8">SS14</strain>
    </source>
</reference>
<dbReference type="PANTHER" id="PTHR11266:SF93">
    <property type="entry name" value="INTEGRAL MEMBRANE PROTEIN 25D9-6"/>
    <property type="match status" value="1"/>
</dbReference>
<dbReference type="InterPro" id="IPR007248">
    <property type="entry name" value="Mpv17_PMP22"/>
</dbReference>
<protein>
    <submittedName>
        <fullName evidence="7">Uncharacterized protein</fullName>
    </submittedName>
</protein>
<dbReference type="Proteomes" id="UP000054279">
    <property type="component" value="Unassembled WGS sequence"/>
</dbReference>
<keyword evidence="8" id="KW-1185">Reference proteome</keyword>
<sequence>MSTAKNQLLQRYTAELVAHPLRTKAVTAGVLSFLQEILASHLAGVPSRRPTSANPISDALASAKVDSRAFKMAAYGFLVSAPLGHFLVGKIQQTLQGRKLAQILANNLIVAPIQTTVYLTCMALISGARSIKEIKATVKGGFMAVMRITWMTSPLAIVFAQKFIAPELWVPFFNLVSFVLGTYFNTKVKKLRAAKEKKDRGD</sequence>
<evidence type="ECO:0000256" key="2">
    <source>
        <dbReference type="ARBA" id="ARBA00006824"/>
    </source>
</evidence>
<evidence type="ECO:0000313" key="8">
    <source>
        <dbReference type="Proteomes" id="UP000054279"/>
    </source>
</evidence>
<comment type="subcellular location">
    <subcellularLocation>
        <location evidence="1">Membrane</location>
        <topology evidence="1">Multi-pass membrane protein</topology>
    </subcellularLocation>
</comment>
<dbReference type="EMBL" id="KN837160">
    <property type="protein sequence ID" value="KIJ38469.1"/>
    <property type="molecule type" value="Genomic_DNA"/>
</dbReference>
<dbReference type="PANTHER" id="PTHR11266">
    <property type="entry name" value="PEROXISOMAL MEMBRANE PROTEIN 2, PXMP2 MPV17"/>
    <property type="match status" value="1"/>
</dbReference>
<dbReference type="Pfam" id="PF04117">
    <property type="entry name" value="Mpv17_PMP22"/>
    <property type="match status" value="1"/>
</dbReference>
<keyword evidence="5 6" id="KW-0472">Membrane</keyword>
<feature type="transmembrane region" description="Helical" evidence="6">
    <location>
        <begin position="140"/>
        <end position="162"/>
    </location>
</feature>
<gene>
    <name evidence="7" type="ORF">M422DRAFT_231199</name>
</gene>
<comment type="similarity">
    <text evidence="2 6">Belongs to the peroxisomal membrane protein PXMP2/4 family.</text>
</comment>
<evidence type="ECO:0000256" key="5">
    <source>
        <dbReference type="ARBA" id="ARBA00023136"/>
    </source>
</evidence>
<evidence type="ECO:0000313" key="7">
    <source>
        <dbReference type="EMBL" id="KIJ38469.1"/>
    </source>
</evidence>
<evidence type="ECO:0000256" key="1">
    <source>
        <dbReference type="ARBA" id="ARBA00004141"/>
    </source>
</evidence>